<gene>
    <name evidence="2" type="ORF">RhiirA5_435458</name>
</gene>
<evidence type="ECO:0000256" key="1">
    <source>
        <dbReference type="SAM" id="MobiDB-lite"/>
    </source>
</evidence>
<dbReference type="VEuPathDB" id="FungiDB:FUN_008172"/>
<sequence>MSDGSFISNTLNMYLCHQCNLAIGEIFKESSILKNASTNAVKLVNYFNHPNNVYFIGKLQNIQRELYLKYYAIIKPGDTRWNSYYECYLSLIQTKQTLRNLVTHYEPPKETSSRSTELYLPTDICQIIIGDLFWSRISQLATLMKPYCGAFDKLQIDKARLHDQVKKPQQFGDDVLAYWYYCFTMCKELGFIATKIFSICHERVVNIAPPIIESGEQETEEEKAQNLDITEELLNCSDNDLLNSYIHPAINAVAKDTPTPNPVLTSHELPDVVMTSVNQPVTSKILRKEEINESTRATDDKQVIKQSTSKGKNYQKKKSPANNLSIPAVIEDMKYQVQKNRSISVI</sequence>
<feature type="region of interest" description="Disordered" evidence="1">
    <location>
        <begin position="292"/>
        <end position="320"/>
    </location>
</feature>
<feature type="compositionally biased region" description="Basic and acidic residues" evidence="1">
    <location>
        <begin position="292"/>
        <end position="303"/>
    </location>
</feature>
<dbReference type="AlphaFoldDB" id="A0A2N0NNI3"/>
<name>A0A2N0NNI3_9GLOM</name>
<dbReference type="SUPFAM" id="SSF53098">
    <property type="entry name" value="Ribonuclease H-like"/>
    <property type="match status" value="1"/>
</dbReference>
<organism evidence="2 3">
    <name type="scientific">Rhizophagus irregularis</name>
    <dbReference type="NCBI Taxonomy" id="588596"/>
    <lineage>
        <taxon>Eukaryota</taxon>
        <taxon>Fungi</taxon>
        <taxon>Fungi incertae sedis</taxon>
        <taxon>Mucoromycota</taxon>
        <taxon>Glomeromycotina</taxon>
        <taxon>Glomeromycetes</taxon>
        <taxon>Glomerales</taxon>
        <taxon>Glomeraceae</taxon>
        <taxon>Rhizophagus</taxon>
    </lineage>
</organism>
<dbReference type="InterPro" id="IPR012337">
    <property type="entry name" value="RNaseH-like_sf"/>
</dbReference>
<accession>A0A2N0NNI3</accession>
<dbReference type="VEuPathDB" id="FungiDB:RhiirFUN_008206"/>
<reference evidence="2 3" key="1">
    <citation type="submission" date="2016-04" db="EMBL/GenBank/DDBJ databases">
        <title>Genome analyses suggest a sexual origin of heterokaryosis in a supposedly ancient asexual fungus.</title>
        <authorList>
            <person name="Ropars J."/>
            <person name="Sedzielewska K."/>
            <person name="Noel J."/>
            <person name="Charron P."/>
            <person name="Farinelli L."/>
            <person name="Marton T."/>
            <person name="Kruger M."/>
            <person name="Pelin A."/>
            <person name="Brachmann A."/>
            <person name="Corradi N."/>
        </authorList>
    </citation>
    <scope>NUCLEOTIDE SEQUENCE [LARGE SCALE GENOMIC DNA]</scope>
    <source>
        <strain evidence="2 3">A5</strain>
    </source>
</reference>
<comment type="caution">
    <text evidence="2">The sequence shown here is derived from an EMBL/GenBank/DDBJ whole genome shotgun (WGS) entry which is preliminary data.</text>
</comment>
<dbReference type="Proteomes" id="UP000232722">
    <property type="component" value="Unassembled WGS sequence"/>
</dbReference>
<evidence type="ECO:0000313" key="3">
    <source>
        <dbReference type="Proteomes" id="UP000232722"/>
    </source>
</evidence>
<proteinExistence type="predicted"/>
<protein>
    <submittedName>
        <fullName evidence="2">Uncharacterized protein</fullName>
    </submittedName>
</protein>
<evidence type="ECO:0000313" key="2">
    <source>
        <dbReference type="EMBL" id="PKB96094.1"/>
    </source>
</evidence>
<reference evidence="2 3" key="2">
    <citation type="submission" date="2017-09" db="EMBL/GenBank/DDBJ databases">
        <title>Extensive intraspecific genome diversity in a model arbuscular mycorrhizal fungus.</title>
        <authorList>
            <person name="Chen E.C."/>
            <person name="Morin E."/>
            <person name="Beaudet D."/>
            <person name="Noel J."/>
            <person name="Ndikumana S."/>
            <person name="Charron P."/>
            <person name="St-Onge C."/>
            <person name="Giorgi J."/>
            <person name="Grigoriev I.V."/>
            <person name="Roux C."/>
            <person name="Martin F.M."/>
            <person name="Corradi N."/>
        </authorList>
    </citation>
    <scope>NUCLEOTIDE SEQUENCE [LARGE SCALE GENOMIC DNA]</scope>
    <source>
        <strain evidence="2 3">A5</strain>
    </source>
</reference>
<dbReference type="VEuPathDB" id="FungiDB:RhiirA1_474812"/>
<dbReference type="EMBL" id="LLXJ01004164">
    <property type="protein sequence ID" value="PKB96094.1"/>
    <property type="molecule type" value="Genomic_DNA"/>
</dbReference>